<dbReference type="EMBL" id="LNDJ01000084">
    <property type="protein sequence ID" value="KRU22015.1"/>
    <property type="molecule type" value="Genomic_DNA"/>
</dbReference>
<accession>A0A0T6DPU2</accession>
<comment type="caution">
    <text evidence="1">The sequence shown here is derived from an EMBL/GenBank/DDBJ whole genome shotgun (WGS) entry which is preliminary data.</text>
</comment>
<gene>
    <name evidence="1" type="ORF">AS194_10190</name>
</gene>
<dbReference type="Proteomes" id="UP000051202">
    <property type="component" value="Unassembled WGS sequence"/>
</dbReference>
<feature type="non-terminal residue" evidence="1">
    <location>
        <position position="212"/>
    </location>
</feature>
<protein>
    <submittedName>
        <fullName evidence="1">Uncharacterized protein</fullName>
    </submittedName>
</protein>
<keyword evidence="2" id="KW-1185">Reference proteome</keyword>
<proteinExistence type="predicted"/>
<evidence type="ECO:0000313" key="1">
    <source>
        <dbReference type="EMBL" id="KRU22015.1"/>
    </source>
</evidence>
<organism evidence="1 2">
    <name type="scientific">Psychrobacter piscatorii</name>
    <dbReference type="NCBI Taxonomy" id="554343"/>
    <lineage>
        <taxon>Bacteria</taxon>
        <taxon>Pseudomonadati</taxon>
        <taxon>Pseudomonadota</taxon>
        <taxon>Gammaproteobacteria</taxon>
        <taxon>Moraxellales</taxon>
        <taxon>Moraxellaceae</taxon>
        <taxon>Psychrobacter</taxon>
    </lineage>
</organism>
<name>A0A0T6DPU2_9GAMM</name>
<reference evidence="1 2" key="1">
    <citation type="submission" date="2015-11" db="EMBL/GenBank/DDBJ databases">
        <title>Permanent draft genome of Psychrobacter piscatorii LQ58.</title>
        <authorList>
            <person name="Zhou M."/>
            <person name="Dong B."/>
            <person name="Liu Q."/>
        </authorList>
    </citation>
    <scope>NUCLEOTIDE SEQUENCE [LARGE SCALE GENOMIC DNA]</scope>
    <source>
        <strain evidence="1 2">LQ58</strain>
    </source>
</reference>
<dbReference type="RefSeq" id="WP_058025198.1">
    <property type="nucleotide sequence ID" value="NZ_LNDJ01000084.1"/>
</dbReference>
<sequence>MSYCYIPEDNLSLILRIAANNCDFLTFSDWESKTIADLLYQSLIVELFKYDSVSFLTLDHISSPYQWLFYYQQFANACRIIQTMPETIDLSTLEYLNSAGWSKSVKTVRLKKDAVLALNELAKLATFPELDKEWLKLFETIKGQNIHIMETNNAMNQKSIGLNMKNKSLFYSNAETANWYDILSVTLYSNSFSTDFIESVEKLNVQETSPLI</sequence>
<dbReference type="AlphaFoldDB" id="A0A0T6DPU2"/>
<evidence type="ECO:0000313" key="2">
    <source>
        <dbReference type="Proteomes" id="UP000051202"/>
    </source>
</evidence>